<dbReference type="InterPro" id="IPR039568">
    <property type="entry name" value="Peptidase_MA-like_dom"/>
</dbReference>
<keyword evidence="1" id="KW-0812">Transmembrane</keyword>
<evidence type="ECO:0000313" key="3">
    <source>
        <dbReference type="EMBL" id="SVA77287.1"/>
    </source>
</evidence>
<keyword evidence="1" id="KW-0472">Membrane</keyword>
<dbReference type="AlphaFoldDB" id="A0A381YLE2"/>
<reference evidence="3" key="1">
    <citation type="submission" date="2018-05" db="EMBL/GenBank/DDBJ databases">
        <authorList>
            <person name="Lanie J.A."/>
            <person name="Ng W.-L."/>
            <person name="Kazmierczak K.M."/>
            <person name="Andrzejewski T.M."/>
            <person name="Davidsen T.M."/>
            <person name="Wayne K.J."/>
            <person name="Tettelin H."/>
            <person name="Glass J.I."/>
            <person name="Rusch D."/>
            <person name="Podicherti R."/>
            <person name="Tsui H.-C.T."/>
            <person name="Winkler M.E."/>
        </authorList>
    </citation>
    <scope>NUCLEOTIDE SEQUENCE</scope>
</reference>
<evidence type="ECO:0000256" key="1">
    <source>
        <dbReference type="SAM" id="Phobius"/>
    </source>
</evidence>
<organism evidence="3">
    <name type="scientific">marine metagenome</name>
    <dbReference type="NCBI Taxonomy" id="408172"/>
    <lineage>
        <taxon>unclassified sequences</taxon>
        <taxon>metagenomes</taxon>
        <taxon>ecological metagenomes</taxon>
    </lineage>
</organism>
<evidence type="ECO:0000259" key="2">
    <source>
        <dbReference type="Pfam" id="PF13485"/>
    </source>
</evidence>
<feature type="domain" description="Peptidase MA-like" evidence="2">
    <location>
        <begin position="205"/>
        <end position="358"/>
    </location>
</feature>
<proteinExistence type="predicted"/>
<protein>
    <recommendedName>
        <fullName evidence="2">Peptidase MA-like domain-containing protein</fullName>
    </recommendedName>
</protein>
<gene>
    <name evidence="3" type="ORF">METZ01_LOCUS130141</name>
</gene>
<accession>A0A381YLE2</accession>
<name>A0A381YLE2_9ZZZZ</name>
<sequence length="421" mass="48150">MRLITCVFLVGLCCFFWFSQTTLFASTPDEWFIGPSIYHQIDYPNTVQFYLSGFSDEDLLEVRLKYSYNSSKILSYKYADPVSKGEIQSEVTLETSGSNYIPPGTQITYFFELTSVQGKEYQSPQIKFHYLDPSINWKSTKSKHLTLIWHDRNEDDINSLIQDVNESNLHLTKLLNIPNRLPITGVILNNRQEANEAFPKISATASKEELYGGFAFSDYNTFLITGLSRDGIVHESTHLIIDQSLHSPATRLPAWLNEGIAMYFENNHQTTGKILQAYSSGQLFDIRNMDTVPGKPSEVRLFYLISESFVAYLFSEYGENKIKQLIINIDSGKSVEDAIFLTYEVNLQKIQSDWLDSVSSRFENRLNVDIGSFGTSLILSVAFLIGLLFSGIGWLRYKANGHDSDDHLRSDEYEEGYWDRK</sequence>
<keyword evidence="1" id="KW-1133">Transmembrane helix</keyword>
<feature type="transmembrane region" description="Helical" evidence="1">
    <location>
        <begin position="370"/>
        <end position="395"/>
    </location>
</feature>
<dbReference type="Pfam" id="PF13485">
    <property type="entry name" value="Peptidase_MA_2"/>
    <property type="match status" value="1"/>
</dbReference>
<dbReference type="EMBL" id="UINC01018405">
    <property type="protein sequence ID" value="SVA77287.1"/>
    <property type="molecule type" value="Genomic_DNA"/>
</dbReference>